<dbReference type="PANTHER" id="PTHR37813:SF1">
    <property type="entry name" value="FELS-2 PROPHAGE PROTEIN"/>
    <property type="match status" value="1"/>
</dbReference>
<evidence type="ECO:0000256" key="2">
    <source>
        <dbReference type="SAM" id="Phobius"/>
    </source>
</evidence>
<dbReference type="PANTHER" id="PTHR37813">
    <property type="entry name" value="FELS-2 PROPHAGE PROTEIN"/>
    <property type="match status" value="1"/>
</dbReference>
<keyword evidence="2" id="KW-0812">Transmembrane</keyword>
<keyword evidence="1" id="KW-0175">Coiled coil</keyword>
<keyword evidence="2" id="KW-1133">Transmembrane helix</keyword>
<feature type="coiled-coil region" evidence="1">
    <location>
        <begin position="204"/>
        <end position="231"/>
    </location>
</feature>
<proteinExistence type="predicted"/>
<evidence type="ECO:0000256" key="1">
    <source>
        <dbReference type="SAM" id="Coils"/>
    </source>
</evidence>
<feature type="transmembrane region" description="Helical" evidence="2">
    <location>
        <begin position="615"/>
        <end position="637"/>
    </location>
</feature>
<organism evidence="3">
    <name type="scientific">uncultured Caudovirales phage</name>
    <dbReference type="NCBI Taxonomy" id="2100421"/>
    <lineage>
        <taxon>Viruses</taxon>
        <taxon>Duplodnaviria</taxon>
        <taxon>Heunggongvirae</taxon>
        <taxon>Uroviricota</taxon>
        <taxon>Caudoviricetes</taxon>
        <taxon>Peduoviridae</taxon>
        <taxon>Maltschvirus</taxon>
        <taxon>Maltschvirus maltsch</taxon>
    </lineage>
</organism>
<name>A0A2H4J228_9CAUD</name>
<feature type="coiled-coil region" evidence="1">
    <location>
        <begin position="23"/>
        <end position="123"/>
    </location>
</feature>
<protein>
    <submittedName>
        <fullName evidence="3">Putative TMP repeat protein</fullName>
    </submittedName>
</protein>
<keyword evidence="2" id="KW-0472">Membrane</keyword>
<gene>
    <name evidence="3" type="ORF">7F23_12</name>
</gene>
<feature type="transmembrane region" description="Helical" evidence="2">
    <location>
        <begin position="590"/>
        <end position="609"/>
    </location>
</feature>
<feature type="transmembrane region" description="Helical" evidence="2">
    <location>
        <begin position="565"/>
        <end position="585"/>
    </location>
</feature>
<sequence length="939" mass="102093">MAGRIKGITIELGADTTSLEGALSDVNKKSKQLQSELKDVEKLLKFDPNNVELLAQRQQLLTESVENTRKKLDQLKQAEAQVQQQFERGDIKEEQYRAFQREIQDTERTLQRFEDSLDGLQKEQEKVGEGTRRLSTLFEATGTSVEDYSDVLGQRLVRAIQNGTATSRDLENAIQRIGREALGANVDIERLSNSLRTVDNGNSIQNVRNELQQLESEARQAENSIENLDYDLENIAGAMIAGGGISGAIESALESSSLDTKIELAFDIPEESIQTIRNAILDVNAVIEDEEAAVAGVRRQWALNKDATDEANLAVMQGATTIAKTYEGIDFTELIQEVNEIASELKISDLQAVALTSSLLKMGFPPEQIDIIAEYGQQLQRAGYDATEIQGIFAAGVNTGTWNIDNLLDGLKEGRIQMAEFSSAMSKDQRAIASSVEGGIDKFDEWALAIAEGGKKGSKAMREIAETLNEMEGTAKNDLGTLVFGTIFEDQGQNIIDTLLNADSQVANLGDNIKELNNSTATLNADPAVKVQKAFADLKTALQPLLTLIAEIISKFAEWVSNNPALAATITAISVAIGILLGLIFALAPIFATLASAAAVAEVGIAALMTPFTGIVIVITAVIAIIGLLVTAFVALYQNNEDFRNKVQEIWTAIKEAFFIALDYIKNLVTTIMTEVSTFFGEVLGRIKAFWDENGQQIMAIVNMFMNNTKAVIEAVMGVIKGIFEMIWPIIVAVVRYAWETIQLVVKTAINLVLGIIQTVLKVLQGDWEGAWESIKQTVENIWGNITSFLEGIDLAGTGKQIMQGLIDGISSMGSAIWDSVTSIGQSIKDGFTSFFDINSPSRLMRDEIGKYIGAGLAVGMEQSTARITRASDNMKDAAYPDLSKGAPTGASSNNFNFEGMLKGAVFNVREEADIDKIATKLRDRTVSAARKGGVIFAN</sequence>
<evidence type="ECO:0000313" key="3">
    <source>
        <dbReference type="EMBL" id="ASN69125.1"/>
    </source>
</evidence>
<dbReference type="EMBL" id="MF417886">
    <property type="protein sequence ID" value="ASN69125.1"/>
    <property type="molecule type" value="Genomic_DNA"/>
</dbReference>
<reference evidence="3" key="1">
    <citation type="submission" date="2017-06" db="EMBL/GenBank/DDBJ databases">
        <title>Novel phages from South African skin metaviromes.</title>
        <authorList>
            <person name="van Zyl L.J."/>
            <person name="Abrahams Y."/>
            <person name="Stander E.A."/>
            <person name="Kirby B.M."/>
            <person name="Clavaud C."/>
            <person name="Farcet C."/>
            <person name="Breton L."/>
            <person name="Trindade M.I."/>
        </authorList>
    </citation>
    <scope>NUCLEOTIDE SEQUENCE</scope>
</reference>
<accession>A0A2H4J228</accession>